<keyword evidence="3" id="KW-1185">Reference proteome</keyword>
<dbReference type="EMBL" id="UZAU01000814">
    <property type="status" value="NOT_ANNOTATED_CDS"/>
    <property type="molecule type" value="Genomic_DNA"/>
</dbReference>
<proteinExistence type="predicted"/>
<dbReference type="AlphaFoldDB" id="A0A803QQX3"/>
<organism evidence="2 3">
    <name type="scientific">Cannabis sativa</name>
    <name type="common">Hemp</name>
    <name type="synonym">Marijuana</name>
    <dbReference type="NCBI Taxonomy" id="3483"/>
    <lineage>
        <taxon>Eukaryota</taxon>
        <taxon>Viridiplantae</taxon>
        <taxon>Streptophyta</taxon>
        <taxon>Embryophyta</taxon>
        <taxon>Tracheophyta</taxon>
        <taxon>Spermatophyta</taxon>
        <taxon>Magnoliopsida</taxon>
        <taxon>eudicotyledons</taxon>
        <taxon>Gunneridae</taxon>
        <taxon>Pentapetalae</taxon>
        <taxon>rosids</taxon>
        <taxon>fabids</taxon>
        <taxon>Rosales</taxon>
        <taxon>Cannabaceae</taxon>
        <taxon>Cannabis</taxon>
    </lineage>
</organism>
<name>A0A803QQX3_CANSA</name>
<feature type="region of interest" description="Disordered" evidence="1">
    <location>
        <begin position="150"/>
        <end position="174"/>
    </location>
</feature>
<evidence type="ECO:0000313" key="2">
    <source>
        <dbReference type="EnsemblPlants" id="cds.evm.model.10.910"/>
    </source>
</evidence>
<reference evidence="2" key="1">
    <citation type="submission" date="2021-03" db="UniProtKB">
        <authorList>
            <consortium name="EnsemblPlants"/>
        </authorList>
    </citation>
    <scope>IDENTIFICATION</scope>
</reference>
<dbReference type="Gramene" id="evm.model.10.910">
    <property type="protein sequence ID" value="cds.evm.model.10.910"/>
    <property type="gene ID" value="evm.TU.10.910"/>
</dbReference>
<dbReference type="Proteomes" id="UP000596661">
    <property type="component" value="Unassembled WGS sequence"/>
</dbReference>
<sequence length="330" mass="37087">MLSRKTLGSVWALEKCSRVNTYQFYVMTYGLHSARNFPFKATGKLEFGNENILDANSPYAICCGGERDMKKEHVVAFVALHQFLCQCPIIEDDSKDRKDDPKDDDLEDDKKDKEEEYYYEPNPIVAQMGEELVETKRKLANQEECSCQMDEGKGVMGEPTKKTAPTAPWSMNTSNQPLWKKKVVKAPGQDHPIDPQGRVAWNDRHGAQIQKKNVHGRINCPSNLLRTVISQMRDIHRILAVGELQRKRFDTLLDFLPRAQGLIHMEETYVRAYGVPPPPSTTVSSLTLAPKYSAQTIAPHKSVFTTPIVYGSSILGQTSTTTSFSSFGVA</sequence>
<evidence type="ECO:0000313" key="3">
    <source>
        <dbReference type="Proteomes" id="UP000596661"/>
    </source>
</evidence>
<protein>
    <submittedName>
        <fullName evidence="2">Uncharacterized protein</fullName>
    </submittedName>
</protein>
<dbReference type="EnsemblPlants" id="evm.model.10.910">
    <property type="protein sequence ID" value="cds.evm.model.10.910"/>
    <property type="gene ID" value="evm.TU.10.910"/>
</dbReference>
<feature type="region of interest" description="Disordered" evidence="1">
    <location>
        <begin position="94"/>
        <end position="117"/>
    </location>
</feature>
<evidence type="ECO:0000256" key="1">
    <source>
        <dbReference type="SAM" id="MobiDB-lite"/>
    </source>
</evidence>
<accession>A0A803QQX3</accession>